<evidence type="ECO:0000313" key="5">
    <source>
        <dbReference type="Proteomes" id="UP000787472"/>
    </source>
</evidence>
<gene>
    <name evidence="4" type="ORF">G8770_06435</name>
</gene>
<evidence type="ECO:0000259" key="3">
    <source>
        <dbReference type="PROSITE" id="PS51371"/>
    </source>
</evidence>
<dbReference type="InterPro" id="IPR051257">
    <property type="entry name" value="Diverse_CBS-Domain"/>
</dbReference>
<dbReference type="PANTHER" id="PTHR43080:SF2">
    <property type="entry name" value="CBS DOMAIN-CONTAINING PROTEIN"/>
    <property type="match status" value="1"/>
</dbReference>
<dbReference type="SUPFAM" id="SSF54631">
    <property type="entry name" value="CBS-domain pair"/>
    <property type="match status" value="1"/>
</dbReference>
<dbReference type="RefSeq" id="WP_167183461.1">
    <property type="nucleotide sequence ID" value="NZ_JAAONZ010000003.1"/>
</dbReference>
<accession>A0A9E5JR58</accession>
<dbReference type="Proteomes" id="UP000787472">
    <property type="component" value="Unassembled WGS sequence"/>
</dbReference>
<dbReference type="InterPro" id="IPR046342">
    <property type="entry name" value="CBS_dom_sf"/>
</dbReference>
<sequence>MTTTTQVDRNRPPREVAFAMGNDNADCVIITDTSGGEGKVRPIGILTEKDLALFILDDVEATSAITVGELLNGELVTINESDSVNQAIALMSQHSIHRLPVTRSDGTLAGILTVDDLLHFLAQLTPRKSGCSLQQAV</sequence>
<dbReference type="PANTHER" id="PTHR43080">
    <property type="entry name" value="CBS DOMAIN-CONTAINING PROTEIN CBSX3, MITOCHONDRIAL"/>
    <property type="match status" value="1"/>
</dbReference>
<dbReference type="InterPro" id="IPR000644">
    <property type="entry name" value="CBS_dom"/>
</dbReference>
<name>A0A9E5JR58_9GAMM</name>
<evidence type="ECO:0000313" key="4">
    <source>
        <dbReference type="EMBL" id="NHO65178.1"/>
    </source>
</evidence>
<dbReference type="EMBL" id="JAAONZ010000003">
    <property type="protein sequence ID" value="NHO65178.1"/>
    <property type="molecule type" value="Genomic_DNA"/>
</dbReference>
<dbReference type="Pfam" id="PF00571">
    <property type="entry name" value="CBS"/>
    <property type="match status" value="1"/>
</dbReference>
<reference evidence="4" key="1">
    <citation type="submission" date="2020-03" db="EMBL/GenBank/DDBJ databases">
        <authorList>
            <person name="Guo F."/>
        </authorList>
    </citation>
    <scope>NUCLEOTIDE SEQUENCE</scope>
    <source>
        <strain evidence="4">JCM 30134</strain>
    </source>
</reference>
<dbReference type="PROSITE" id="PS51371">
    <property type="entry name" value="CBS"/>
    <property type="match status" value="1"/>
</dbReference>
<keyword evidence="5" id="KW-1185">Reference proteome</keyword>
<evidence type="ECO:0000256" key="2">
    <source>
        <dbReference type="PROSITE-ProRule" id="PRU00703"/>
    </source>
</evidence>
<proteinExistence type="predicted"/>
<keyword evidence="1 2" id="KW-0129">CBS domain</keyword>
<feature type="domain" description="CBS" evidence="3">
    <location>
        <begin position="71"/>
        <end position="129"/>
    </location>
</feature>
<dbReference type="AlphaFoldDB" id="A0A9E5JR58"/>
<dbReference type="SMART" id="SM00116">
    <property type="entry name" value="CBS"/>
    <property type="match status" value="2"/>
</dbReference>
<comment type="caution">
    <text evidence="4">The sequence shown here is derived from an EMBL/GenBank/DDBJ whole genome shotgun (WGS) entry which is preliminary data.</text>
</comment>
<organism evidence="4 5">
    <name type="scientific">Pseudomaricurvus hydrocarbonicus</name>
    <dbReference type="NCBI Taxonomy" id="1470433"/>
    <lineage>
        <taxon>Bacteria</taxon>
        <taxon>Pseudomonadati</taxon>
        <taxon>Pseudomonadota</taxon>
        <taxon>Gammaproteobacteria</taxon>
        <taxon>Cellvibrionales</taxon>
        <taxon>Cellvibrionaceae</taxon>
        <taxon>Pseudomaricurvus</taxon>
    </lineage>
</organism>
<protein>
    <submittedName>
        <fullName evidence="4">CBS domain-containing protein</fullName>
    </submittedName>
</protein>
<dbReference type="Gene3D" id="3.10.580.10">
    <property type="entry name" value="CBS-domain"/>
    <property type="match status" value="1"/>
</dbReference>
<evidence type="ECO:0000256" key="1">
    <source>
        <dbReference type="ARBA" id="ARBA00023122"/>
    </source>
</evidence>